<accession>A0AAD2HU37</accession>
<dbReference type="AlphaFoldDB" id="A0AAD2HU37"/>
<reference evidence="1" key="1">
    <citation type="submission" date="2023-11" db="EMBL/GenBank/DDBJ databases">
        <authorList>
            <person name="De Vega J J."/>
            <person name="De Vega J J."/>
        </authorList>
    </citation>
    <scope>NUCLEOTIDE SEQUENCE</scope>
</reference>
<evidence type="ECO:0000313" key="1">
    <source>
        <dbReference type="EMBL" id="CAK5280803.1"/>
    </source>
</evidence>
<dbReference type="EMBL" id="CAVNYO010000440">
    <property type="protein sequence ID" value="CAK5280803.1"/>
    <property type="molecule type" value="Genomic_DNA"/>
</dbReference>
<evidence type="ECO:0000313" key="2">
    <source>
        <dbReference type="Proteomes" id="UP001295794"/>
    </source>
</evidence>
<sequence length="286" mass="31954">MVLVPSREDLYIVPTSVQNDSPLLEPTVLPIDQMRPSTTLQSHPEAVSSVESLPTCALLTWDGWPDGTFFYLFTQASFNETKKASLNWVCSSERSTRGDPKAQTWNRGCETRKRCLGCFMCESPRCLTPVCVPARADLDPSLVLKRHFCSCEACLRFISCNVVASIFKYSGGAMFFNRGQHTHPRYTHSLRKSRNGSVSIMEFLPLSPIALQGEINESCDEINEGWRGIEPKLRCTSRAGTEEEVHDEDSVDAELSVSDGNVQEYLDIDEAERLEMEQDPGANDSS</sequence>
<organism evidence="1 2">
    <name type="scientific">Mycena citricolor</name>
    <dbReference type="NCBI Taxonomy" id="2018698"/>
    <lineage>
        <taxon>Eukaryota</taxon>
        <taxon>Fungi</taxon>
        <taxon>Dikarya</taxon>
        <taxon>Basidiomycota</taxon>
        <taxon>Agaricomycotina</taxon>
        <taxon>Agaricomycetes</taxon>
        <taxon>Agaricomycetidae</taxon>
        <taxon>Agaricales</taxon>
        <taxon>Marasmiineae</taxon>
        <taxon>Mycenaceae</taxon>
        <taxon>Mycena</taxon>
    </lineage>
</organism>
<dbReference type="Proteomes" id="UP001295794">
    <property type="component" value="Unassembled WGS sequence"/>
</dbReference>
<name>A0AAD2HU37_9AGAR</name>
<comment type="caution">
    <text evidence="1">The sequence shown here is derived from an EMBL/GenBank/DDBJ whole genome shotgun (WGS) entry which is preliminary data.</text>
</comment>
<proteinExistence type="predicted"/>
<keyword evidence="2" id="KW-1185">Reference proteome</keyword>
<gene>
    <name evidence="1" type="ORF">MYCIT1_LOCUS31448</name>
</gene>
<protein>
    <submittedName>
        <fullName evidence="1">Uncharacterized protein</fullName>
    </submittedName>
</protein>